<reference evidence="10 11" key="1">
    <citation type="submission" date="2020-01" db="EMBL/GenBank/DDBJ databases">
        <title>Investigation of new actinobacteria for the biodesulphurisation of diesel fuel.</title>
        <authorList>
            <person name="Athi Narayanan S.M."/>
        </authorList>
    </citation>
    <scope>NUCLEOTIDE SEQUENCE [LARGE SCALE GENOMIC DNA]</scope>
    <source>
        <strain evidence="10 11">213E</strain>
    </source>
</reference>
<evidence type="ECO:0000256" key="2">
    <source>
        <dbReference type="ARBA" id="ARBA00012438"/>
    </source>
</evidence>
<dbReference type="GO" id="GO:0005524">
    <property type="term" value="F:ATP binding"/>
    <property type="evidence" value="ECO:0007669"/>
    <property type="project" value="UniProtKB-KW"/>
</dbReference>
<dbReference type="InterPro" id="IPR004358">
    <property type="entry name" value="Sig_transdc_His_kin-like_C"/>
</dbReference>
<dbReference type="Pfam" id="PF02518">
    <property type="entry name" value="HATPase_c"/>
    <property type="match status" value="1"/>
</dbReference>
<dbReference type="Proteomes" id="UP000466307">
    <property type="component" value="Unassembled WGS sequence"/>
</dbReference>
<dbReference type="EC" id="2.7.13.3" evidence="2"/>
<evidence type="ECO:0000256" key="7">
    <source>
        <dbReference type="ARBA" id="ARBA00022840"/>
    </source>
</evidence>
<gene>
    <name evidence="10" type="ORF">GYA93_14940</name>
</gene>
<evidence type="ECO:0000256" key="3">
    <source>
        <dbReference type="ARBA" id="ARBA00022553"/>
    </source>
</evidence>
<dbReference type="PANTHER" id="PTHR43065">
    <property type="entry name" value="SENSOR HISTIDINE KINASE"/>
    <property type="match status" value="1"/>
</dbReference>
<feature type="domain" description="Histidine kinase" evidence="9">
    <location>
        <begin position="257"/>
        <end position="481"/>
    </location>
</feature>
<comment type="caution">
    <text evidence="10">The sequence shown here is derived from an EMBL/GenBank/DDBJ whole genome shotgun (WGS) entry which is preliminary data.</text>
</comment>
<keyword evidence="3" id="KW-0597">Phosphoprotein</keyword>
<evidence type="ECO:0000256" key="8">
    <source>
        <dbReference type="ARBA" id="ARBA00023012"/>
    </source>
</evidence>
<evidence type="ECO:0000313" key="11">
    <source>
        <dbReference type="Proteomes" id="UP000466307"/>
    </source>
</evidence>
<keyword evidence="6 10" id="KW-0418">Kinase</keyword>
<dbReference type="PROSITE" id="PS50109">
    <property type="entry name" value="HIS_KIN"/>
    <property type="match status" value="1"/>
</dbReference>
<accession>A0A7K3LTI7</accession>
<evidence type="ECO:0000259" key="9">
    <source>
        <dbReference type="PROSITE" id="PS50109"/>
    </source>
</evidence>
<keyword evidence="7" id="KW-0067">ATP-binding</keyword>
<dbReference type="InterPro" id="IPR035965">
    <property type="entry name" value="PAS-like_dom_sf"/>
</dbReference>
<keyword evidence="5" id="KW-0547">Nucleotide-binding</keyword>
<evidence type="ECO:0000256" key="1">
    <source>
        <dbReference type="ARBA" id="ARBA00000085"/>
    </source>
</evidence>
<dbReference type="InterPro" id="IPR005467">
    <property type="entry name" value="His_kinase_dom"/>
</dbReference>
<dbReference type="SMART" id="SM00387">
    <property type="entry name" value="HATPase_c"/>
    <property type="match status" value="1"/>
</dbReference>
<keyword evidence="8" id="KW-0902">Two-component regulatory system</keyword>
<evidence type="ECO:0000256" key="4">
    <source>
        <dbReference type="ARBA" id="ARBA00022679"/>
    </source>
</evidence>
<dbReference type="SUPFAM" id="SSF55785">
    <property type="entry name" value="PYP-like sensor domain (PAS domain)"/>
    <property type="match status" value="1"/>
</dbReference>
<dbReference type="PANTHER" id="PTHR43065:SF10">
    <property type="entry name" value="PEROXIDE STRESS-ACTIVATED HISTIDINE KINASE MAK3"/>
    <property type="match status" value="1"/>
</dbReference>
<evidence type="ECO:0000256" key="6">
    <source>
        <dbReference type="ARBA" id="ARBA00022777"/>
    </source>
</evidence>
<organism evidence="10 11">
    <name type="scientific">Gordonia desulfuricans</name>
    <dbReference type="NCBI Taxonomy" id="89051"/>
    <lineage>
        <taxon>Bacteria</taxon>
        <taxon>Bacillati</taxon>
        <taxon>Actinomycetota</taxon>
        <taxon>Actinomycetes</taxon>
        <taxon>Mycobacteriales</taxon>
        <taxon>Gordoniaceae</taxon>
        <taxon>Gordonia</taxon>
    </lineage>
</organism>
<dbReference type="InterPro" id="IPR003661">
    <property type="entry name" value="HisK_dim/P_dom"/>
</dbReference>
<keyword evidence="4" id="KW-0808">Transferase</keyword>
<proteinExistence type="predicted"/>
<evidence type="ECO:0000256" key="5">
    <source>
        <dbReference type="ARBA" id="ARBA00022741"/>
    </source>
</evidence>
<dbReference type="CDD" id="cd00082">
    <property type="entry name" value="HisKA"/>
    <property type="match status" value="1"/>
</dbReference>
<evidence type="ECO:0000313" key="10">
    <source>
        <dbReference type="EMBL" id="NDK90867.1"/>
    </source>
</evidence>
<dbReference type="PRINTS" id="PR00344">
    <property type="entry name" value="BCTRLSENSOR"/>
</dbReference>
<dbReference type="AlphaFoldDB" id="A0A7K3LTI7"/>
<dbReference type="SUPFAM" id="SSF55874">
    <property type="entry name" value="ATPase domain of HSP90 chaperone/DNA topoisomerase II/histidine kinase"/>
    <property type="match status" value="1"/>
</dbReference>
<dbReference type="RefSeq" id="WP_157079385.1">
    <property type="nucleotide sequence ID" value="NZ_JAADZU010000049.1"/>
</dbReference>
<dbReference type="InterPro" id="IPR036890">
    <property type="entry name" value="HATPase_C_sf"/>
</dbReference>
<dbReference type="Gene3D" id="3.30.565.10">
    <property type="entry name" value="Histidine kinase-like ATPase, C-terminal domain"/>
    <property type="match status" value="1"/>
</dbReference>
<sequence length="487" mass="52942">MVSDSNLHLDGIAGILDQLHGAALLWDPEASEPVWMNRGAAEVTAEWDPDWRRHFLPESTGGSDTPATIQAKAHGVDRSVRARCVDLDVDGEPRLLIHFDMPTRRTVEDELTLTATYVEALSRHTAAGLLVLTADGVVLHATARVLEQFDLTRGELVGRPITDHAAVTAGDADGWSSVLEAMDPIATVQLALKTPSPRTPEFLGGTLERVPQRPDHELLLSVYDISDRVRREQQRSRDAEHQNYLARYNVMGDLAMAVAHELGQPLTAARNFLAVTRSAMSPPPESPSAISPPSISETDRADTALYGLDGADRQIDRAASIITSMRRFVGHVDHAQEEIDLNVIVEECLCFIGLRAEDSSVTVEFDRAAEPVPVRCERVLTGQVILNLCFNAVDEMAASPEPVRTIGLRTRSEGGLGIFAVEDRGRGFTGDPFTDPFTSKDNGSGIGLALSCRIITRQDGEIWAKRLAVGSEFGFALPAVPDPAGRR</sequence>
<dbReference type="GO" id="GO:0000155">
    <property type="term" value="F:phosphorelay sensor kinase activity"/>
    <property type="evidence" value="ECO:0007669"/>
    <property type="project" value="InterPro"/>
</dbReference>
<dbReference type="InterPro" id="IPR003594">
    <property type="entry name" value="HATPase_dom"/>
</dbReference>
<dbReference type="EMBL" id="JAADZU010000049">
    <property type="protein sequence ID" value="NDK90867.1"/>
    <property type="molecule type" value="Genomic_DNA"/>
</dbReference>
<keyword evidence="11" id="KW-1185">Reference proteome</keyword>
<dbReference type="Gene3D" id="1.10.287.130">
    <property type="match status" value="1"/>
</dbReference>
<protein>
    <recommendedName>
        <fullName evidence="2">histidine kinase</fullName>
        <ecNumber evidence="2">2.7.13.3</ecNumber>
    </recommendedName>
</protein>
<comment type="catalytic activity">
    <reaction evidence="1">
        <text>ATP + protein L-histidine = ADP + protein N-phospho-L-histidine.</text>
        <dbReference type="EC" id="2.7.13.3"/>
    </reaction>
</comment>
<name>A0A7K3LTI7_9ACTN</name>